<evidence type="ECO:0000256" key="1">
    <source>
        <dbReference type="SAM" id="MobiDB-lite"/>
    </source>
</evidence>
<feature type="compositionally biased region" description="Polar residues" evidence="1">
    <location>
        <begin position="312"/>
        <end position="321"/>
    </location>
</feature>
<dbReference type="AlphaFoldDB" id="A0A914BB35"/>
<dbReference type="EnsemblMetazoa" id="XM_038217306.1">
    <property type="protein sequence ID" value="XP_038073234.1"/>
    <property type="gene ID" value="LOC119741521"/>
</dbReference>
<feature type="region of interest" description="Disordered" evidence="1">
    <location>
        <begin position="171"/>
        <end position="297"/>
    </location>
</feature>
<dbReference type="OMA" id="SEANWIM"/>
<reference evidence="2" key="1">
    <citation type="submission" date="2022-11" db="UniProtKB">
        <authorList>
            <consortium name="EnsemblMetazoa"/>
        </authorList>
    </citation>
    <scope>IDENTIFICATION</scope>
</reference>
<dbReference type="Proteomes" id="UP000887568">
    <property type="component" value="Unplaced"/>
</dbReference>
<sequence length="457" mass="50554">MGGTHSRSEDLRKRAFLSSGSYIDSLQEIPGYFTRTQQTIDFLGEDLSSEPRIEMSYTGPPSHLQHSRDVHPFLDRFGPDFHPRERIVDRSHNADAPSSMLPSTESARELREIEVRETMANLKMQVKETLAKKRDQSVVQSPEDQADSALPTDEQNTLEFLDSIINESMDIDLGDDVDDNEPEKESDSEANWIMRDKSKTPLPGLMHSTVPSVPDDHTVSPRQSDSRPASGFFRNSMYLPDTDPIHSASSTTTKQPPPPTKPKPANRRSRIISAVEDLPPRDYPQDDPVSPSLPLQSNDALDIMSSKEGRTGSKNSSNASTEDMGIVVDDVASDEGSRNGDANNLYDTKSRVRGVRALVSMYSEEATSPTEKVERIDLSPNVSFVGMQLPVRDYAFSNNNNSNTEKFGGDKVDVTGKGERFGTISSEDSALGDSNRDPVEDAVLGVIHSELEKLRIK</sequence>
<dbReference type="RefSeq" id="XP_038073234.1">
    <property type="nucleotide sequence ID" value="XM_038217306.1"/>
</dbReference>
<dbReference type="OrthoDB" id="10069708at2759"/>
<feature type="region of interest" description="Disordered" evidence="1">
    <location>
        <begin position="306"/>
        <end position="325"/>
    </location>
</feature>
<name>A0A914BB35_PATMI</name>
<organism evidence="2 3">
    <name type="scientific">Patiria miniata</name>
    <name type="common">Bat star</name>
    <name type="synonym">Asterina miniata</name>
    <dbReference type="NCBI Taxonomy" id="46514"/>
    <lineage>
        <taxon>Eukaryota</taxon>
        <taxon>Metazoa</taxon>
        <taxon>Echinodermata</taxon>
        <taxon>Eleutherozoa</taxon>
        <taxon>Asterozoa</taxon>
        <taxon>Asteroidea</taxon>
        <taxon>Valvatacea</taxon>
        <taxon>Valvatida</taxon>
        <taxon>Asterinidae</taxon>
        <taxon>Patiria</taxon>
    </lineage>
</organism>
<proteinExistence type="predicted"/>
<evidence type="ECO:0000313" key="2">
    <source>
        <dbReference type="EnsemblMetazoa" id="XP_038073234.1"/>
    </source>
</evidence>
<feature type="region of interest" description="Disordered" evidence="1">
    <location>
        <begin position="131"/>
        <end position="156"/>
    </location>
</feature>
<keyword evidence="3" id="KW-1185">Reference proteome</keyword>
<evidence type="ECO:0000313" key="3">
    <source>
        <dbReference type="Proteomes" id="UP000887568"/>
    </source>
</evidence>
<feature type="compositionally biased region" description="Acidic residues" evidence="1">
    <location>
        <begin position="171"/>
        <end position="188"/>
    </location>
</feature>
<accession>A0A914BB35</accession>
<dbReference type="GeneID" id="119741521"/>
<protein>
    <submittedName>
        <fullName evidence="2">Uncharacterized protein</fullName>
    </submittedName>
</protein>
<feature type="region of interest" description="Disordered" evidence="1">
    <location>
        <begin position="52"/>
        <end position="71"/>
    </location>
</feature>